<dbReference type="Pfam" id="PF13188">
    <property type="entry name" value="PAS_8"/>
    <property type="match status" value="1"/>
</dbReference>
<evidence type="ECO:0000313" key="4">
    <source>
        <dbReference type="Proteomes" id="UP000051870"/>
    </source>
</evidence>
<dbReference type="STRING" id="1715693.PH7735_03405"/>
<name>A0A0P1ILF9_9RHOB</name>
<feature type="transmembrane region" description="Helical" evidence="1">
    <location>
        <begin position="12"/>
        <end position="30"/>
    </location>
</feature>
<keyword evidence="1" id="KW-0472">Membrane</keyword>
<dbReference type="EC" id="2.7.13.3" evidence="3"/>
<keyword evidence="3" id="KW-0808">Transferase</keyword>
<dbReference type="GO" id="GO:0004673">
    <property type="term" value="F:protein histidine kinase activity"/>
    <property type="evidence" value="ECO:0007669"/>
    <property type="project" value="UniProtKB-EC"/>
</dbReference>
<proteinExistence type="predicted"/>
<evidence type="ECO:0000256" key="1">
    <source>
        <dbReference type="SAM" id="Phobius"/>
    </source>
</evidence>
<dbReference type="Proteomes" id="UP000051870">
    <property type="component" value="Unassembled WGS sequence"/>
</dbReference>
<gene>
    <name evidence="3" type="primary">divL_1</name>
    <name evidence="3" type="ORF">PH7735_03405</name>
</gene>
<dbReference type="Pfam" id="PF12860">
    <property type="entry name" value="PAS_7"/>
    <property type="match status" value="1"/>
</dbReference>
<dbReference type="RefSeq" id="WP_058312564.1">
    <property type="nucleotide sequence ID" value="NZ_CYTW01000004.1"/>
</dbReference>
<organism evidence="3 4">
    <name type="scientific">Shimia thalassica</name>
    <dbReference type="NCBI Taxonomy" id="1715693"/>
    <lineage>
        <taxon>Bacteria</taxon>
        <taxon>Pseudomonadati</taxon>
        <taxon>Pseudomonadota</taxon>
        <taxon>Alphaproteobacteria</taxon>
        <taxon>Rhodobacterales</taxon>
        <taxon>Roseobacteraceae</taxon>
    </lineage>
</organism>
<feature type="domain" description="PAS" evidence="2">
    <location>
        <begin position="153"/>
        <end position="201"/>
    </location>
</feature>
<dbReference type="GeneID" id="83882383"/>
<accession>A0A0P1ILF9</accession>
<dbReference type="AlphaFoldDB" id="A0A0P1ILF9"/>
<evidence type="ECO:0000259" key="2">
    <source>
        <dbReference type="Pfam" id="PF13188"/>
    </source>
</evidence>
<protein>
    <submittedName>
        <fullName evidence="3">Sensor protein DivL</fullName>
        <ecNumber evidence="3">2.7.13.3</ecNumber>
    </submittedName>
</protein>
<evidence type="ECO:0000313" key="3">
    <source>
        <dbReference type="EMBL" id="CUK09732.1"/>
    </source>
</evidence>
<keyword evidence="1" id="KW-0812">Transmembrane</keyword>
<reference evidence="4" key="1">
    <citation type="submission" date="2015-09" db="EMBL/GenBank/DDBJ databases">
        <authorList>
            <person name="Rodrigo-Torres Lidia"/>
            <person name="Arahal R.David."/>
        </authorList>
    </citation>
    <scope>NUCLEOTIDE SEQUENCE [LARGE SCALE GENOMIC DNA]</scope>
    <source>
        <strain evidence="4">CECT 7735</strain>
    </source>
</reference>
<dbReference type="EMBL" id="CYTW01000004">
    <property type="protein sequence ID" value="CUK09732.1"/>
    <property type="molecule type" value="Genomic_DNA"/>
</dbReference>
<dbReference type="InterPro" id="IPR000014">
    <property type="entry name" value="PAS"/>
</dbReference>
<keyword evidence="4" id="KW-1185">Reference proteome</keyword>
<keyword evidence="1" id="KW-1133">Transmembrane helix</keyword>
<sequence length="512" mass="56731">MSEIFPDFTFVQGILVIALSLGLSVLFWAMGRFGKWRAAIASGEQRVPAIFLFQHGVLEDANAPAHSFLAAQLSETPCDWSALSKVLETRFSDIPAVLGSASGKETKTHAALVATDTSFLTIEQWGARSRISLFDTSPCPKKSDGTQKLELNEALNQAPNPVWHSSDTGEIVWANAAYGELAKNLGRECSDSFPELFSNLPMQTSPEPRRTALSGNNPDHSYWFDVTSVAHTDGQTHYAIDANAIVNAEVAQRNFVQTLTKTFAQLSIGLALFDRNRQLALFNPALIDLTNLPADFLSSRPSLLSFFDRLRENRVMPEPKNYSSWREQIAELVVAATDDRYCETWTLPSGVTYRVIGRPHPDGAIALLFEDISAEVSLTRRFRAELELSQSILDAIEQPMAVFSPGGSMTFCNRAYQKFWKEDPTANLNDYSIDHAINTWKTKCKDSPSWPVIRQHIRHSTSKSLRQFPLKLSSGLQLNLTTTAIHGGASLVLFKVSSPQPSPQKTPEKLVV</sequence>